<accession>A0A1F8DRD9</accession>
<feature type="transmembrane region" description="Helical" evidence="6">
    <location>
        <begin position="268"/>
        <end position="286"/>
    </location>
</feature>
<feature type="transmembrane region" description="Helical" evidence="6">
    <location>
        <begin position="298"/>
        <end position="319"/>
    </location>
</feature>
<dbReference type="GO" id="GO:0008360">
    <property type="term" value="P:regulation of cell shape"/>
    <property type="evidence" value="ECO:0007669"/>
    <property type="project" value="UniProtKB-KW"/>
</dbReference>
<dbReference type="EMBL" id="MGIP01000011">
    <property type="protein sequence ID" value="OGM91190.1"/>
    <property type="molecule type" value="Genomic_DNA"/>
</dbReference>
<feature type="transmembrane region" description="Helical" evidence="6">
    <location>
        <begin position="155"/>
        <end position="172"/>
    </location>
</feature>
<evidence type="ECO:0000256" key="4">
    <source>
        <dbReference type="ARBA" id="ARBA00022989"/>
    </source>
</evidence>
<protein>
    <recommendedName>
        <fullName evidence="9">Rod shape-determining protein RodA</fullName>
    </recommendedName>
</protein>
<evidence type="ECO:0000313" key="8">
    <source>
        <dbReference type="Proteomes" id="UP000177029"/>
    </source>
</evidence>
<evidence type="ECO:0000256" key="1">
    <source>
        <dbReference type="ARBA" id="ARBA00004141"/>
    </source>
</evidence>
<proteinExistence type="predicted"/>
<feature type="transmembrane region" description="Helical" evidence="6">
    <location>
        <begin position="67"/>
        <end position="88"/>
    </location>
</feature>
<name>A0A1F8DRD9_9BACT</name>
<evidence type="ECO:0000256" key="2">
    <source>
        <dbReference type="ARBA" id="ARBA00022692"/>
    </source>
</evidence>
<keyword evidence="2 6" id="KW-0812">Transmembrane</keyword>
<dbReference type="STRING" id="1802555.A2755_02170"/>
<sequence>MLHILKRTDWKLYIAIALLIAAGLLSLLSTQSELFYRQLVLVGVGAVLMGILLFADLRSFFSSKNVIYGFYIFINLLLVLTLLIAPSIQGNRAWIVIGTFQFQPAEFAKLAVILLLAYFFSRRHVRIARMQTLFISFIYAAIPAAIIMLQPDLGSAVVIIGIWLGFVLLSGIPAKKLLITVLIFAAVFGLAWQFGLQDYQKERIISVFDPAADPLGSGYNVIQSKIAIGSGGFFGKGFGQGTQSQLGFLPEAQTDFIFSAIAEEGGLLAAWIVLVAEFFVIFRLIREGTVLEGNFAKFTALGAAVLFFLQSAVNIGSAVGYAPVIGMTLPFVSYGGSSIIANLMLIGIIQSLYARK</sequence>
<evidence type="ECO:0000313" key="7">
    <source>
        <dbReference type="EMBL" id="OGM91190.1"/>
    </source>
</evidence>
<dbReference type="Pfam" id="PF01098">
    <property type="entry name" value="FTSW_RODA_SPOVE"/>
    <property type="match status" value="1"/>
</dbReference>
<feature type="transmembrane region" description="Helical" evidence="6">
    <location>
        <begin position="331"/>
        <end position="353"/>
    </location>
</feature>
<organism evidence="7 8">
    <name type="scientific">Candidatus Wolfebacteria bacterium RIFCSPHIGHO2_01_FULL_48_22</name>
    <dbReference type="NCBI Taxonomy" id="1802555"/>
    <lineage>
        <taxon>Bacteria</taxon>
        <taxon>Candidatus Wolfeibacteriota</taxon>
    </lineage>
</organism>
<dbReference type="GO" id="GO:0015648">
    <property type="term" value="F:lipid-linked peptidoglycan transporter activity"/>
    <property type="evidence" value="ECO:0007669"/>
    <property type="project" value="TreeGrafter"/>
</dbReference>
<feature type="transmembrane region" description="Helical" evidence="6">
    <location>
        <begin position="177"/>
        <end position="195"/>
    </location>
</feature>
<evidence type="ECO:0000256" key="5">
    <source>
        <dbReference type="ARBA" id="ARBA00023136"/>
    </source>
</evidence>
<dbReference type="GO" id="GO:0051301">
    <property type="term" value="P:cell division"/>
    <property type="evidence" value="ECO:0007669"/>
    <property type="project" value="InterPro"/>
</dbReference>
<keyword evidence="5 6" id="KW-0472">Membrane</keyword>
<feature type="transmembrane region" description="Helical" evidence="6">
    <location>
        <begin position="35"/>
        <end position="55"/>
    </location>
</feature>
<feature type="transmembrane region" description="Helical" evidence="6">
    <location>
        <begin position="132"/>
        <end position="149"/>
    </location>
</feature>
<dbReference type="GO" id="GO:0005886">
    <property type="term" value="C:plasma membrane"/>
    <property type="evidence" value="ECO:0007669"/>
    <property type="project" value="TreeGrafter"/>
</dbReference>
<reference evidence="7 8" key="1">
    <citation type="journal article" date="2016" name="Nat. Commun.">
        <title>Thousands of microbial genomes shed light on interconnected biogeochemical processes in an aquifer system.</title>
        <authorList>
            <person name="Anantharaman K."/>
            <person name="Brown C.T."/>
            <person name="Hug L.A."/>
            <person name="Sharon I."/>
            <person name="Castelle C.J."/>
            <person name="Probst A.J."/>
            <person name="Thomas B.C."/>
            <person name="Singh A."/>
            <person name="Wilkins M.J."/>
            <person name="Karaoz U."/>
            <person name="Brodie E.L."/>
            <person name="Williams K.H."/>
            <person name="Hubbard S.S."/>
            <person name="Banfield J.F."/>
        </authorList>
    </citation>
    <scope>NUCLEOTIDE SEQUENCE [LARGE SCALE GENOMIC DNA]</scope>
</reference>
<keyword evidence="3" id="KW-0133">Cell shape</keyword>
<keyword evidence="4 6" id="KW-1133">Transmembrane helix</keyword>
<comment type="subcellular location">
    <subcellularLocation>
        <location evidence="1">Membrane</location>
        <topology evidence="1">Multi-pass membrane protein</topology>
    </subcellularLocation>
</comment>
<dbReference type="PANTHER" id="PTHR30474:SF1">
    <property type="entry name" value="PEPTIDOGLYCAN GLYCOSYLTRANSFERASE MRDB"/>
    <property type="match status" value="1"/>
</dbReference>
<evidence type="ECO:0008006" key="9">
    <source>
        <dbReference type="Google" id="ProtNLM"/>
    </source>
</evidence>
<dbReference type="GO" id="GO:0032153">
    <property type="term" value="C:cell division site"/>
    <property type="evidence" value="ECO:0007669"/>
    <property type="project" value="TreeGrafter"/>
</dbReference>
<comment type="caution">
    <text evidence="7">The sequence shown here is derived from an EMBL/GenBank/DDBJ whole genome shotgun (WGS) entry which is preliminary data.</text>
</comment>
<feature type="transmembrane region" description="Helical" evidence="6">
    <location>
        <begin position="12"/>
        <end position="29"/>
    </location>
</feature>
<dbReference type="InterPro" id="IPR001182">
    <property type="entry name" value="FtsW/RodA"/>
</dbReference>
<feature type="transmembrane region" description="Helical" evidence="6">
    <location>
        <begin position="94"/>
        <end position="120"/>
    </location>
</feature>
<gene>
    <name evidence="7" type="ORF">A2755_02170</name>
</gene>
<dbReference type="Proteomes" id="UP000177029">
    <property type="component" value="Unassembled WGS sequence"/>
</dbReference>
<dbReference type="AlphaFoldDB" id="A0A1F8DRD9"/>
<evidence type="ECO:0000256" key="3">
    <source>
        <dbReference type="ARBA" id="ARBA00022960"/>
    </source>
</evidence>
<evidence type="ECO:0000256" key="6">
    <source>
        <dbReference type="SAM" id="Phobius"/>
    </source>
</evidence>
<dbReference type="PANTHER" id="PTHR30474">
    <property type="entry name" value="CELL CYCLE PROTEIN"/>
    <property type="match status" value="1"/>
</dbReference>